<dbReference type="Gramene" id="ONIVA08G07980.1">
    <property type="protein sequence ID" value="ONIVA08G07980.1"/>
    <property type="gene ID" value="ONIVA08G07980"/>
</dbReference>
<organism evidence="2">
    <name type="scientific">Oryza nivara</name>
    <name type="common">Indian wild rice</name>
    <name type="synonym">Oryza sativa f. spontanea</name>
    <dbReference type="NCBI Taxonomy" id="4536"/>
    <lineage>
        <taxon>Eukaryota</taxon>
        <taxon>Viridiplantae</taxon>
        <taxon>Streptophyta</taxon>
        <taxon>Embryophyta</taxon>
        <taxon>Tracheophyta</taxon>
        <taxon>Spermatophyta</taxon>
        <taxon>Magnoliopsida</taxon>
        <taxon>Liliopsida</taxon>
        <taxon>Poales</taxon>
        <taxon>Poaceae</taxon>
        <taxon>BOP clade</taxon>
        <taxon>Oryzoideae</taxon>
        <taxon>Oryzeae</taxon>
        <taxon>Oryzinae</taxon>
        <taxon>Oryza</taxon>
    </lineage>
</organism>
<dbReference type="AlphaFoldDB" id="A0A0E0I913"/>
<evidence type="ECO:0000313" key="2">
    <source>
        <dbReference type="EnsemblPlants" id="ONIVA08G07980.1"/>
    </source>
</evidence>
<feature type="compositionally biased region" description="Basic residues" evidence="1">
    <location>
        <begin position="359"/>
        <end position="376"/>
    </location>
</feature>
<feature type="region of interest" description="Disordered" evidence="1">
    <location>
        <begin position="1"/>
        <end position="30"/>
    </location>
</feature>
<feature type="region of interest" description="Disordered" evidence="1">
    <location>
        <begin position="327"/>
        <end position="417"/>
    </location>
</feature>
<reference evidence="2" key="1">
    <citation type="submission" date="2015-04" db="UniProtKB">
        <authorList>
            <consortium name="EnsemblPlants"/>
        </authorList>
    </citation>
    <scope>IDENTIFICATION</scope>
    <source>
        <strain evidence="2">SL10</strain>
    </source>
</reference>
<accession>A0A0E0I913</accession>
<dbReference type="Proteomes" id="UP000006591">
    <property type="component" value="Chromosome 8"/>
</dbReference>
<sequence>MTEVAVAGDELRRGHPRQAPGIADSGDELQRGVRHGWRRTWPRRRARRGERRWRTRPPATWSSDCHLELQHCRPPSTASPTSGSIRVAGRCTLRRRPNSIAGPLRSASSPTVDPTASLGLHPIHLLLQGSKETRWGAKNLLTWYHLIPLKYHLIRGIIAWIPGRYQDLIHRKHHPPRGSCGTAQVSHIMILLRDPPRISFVESDDTRHDRDEDHDTSQVSHDPPKVSPMKPGETGHDTKEDHHTSQILLKYHLIPRNYHLPRGKNRMIPYRYHLTTSWYRVIPTRYHAILPRIRYRTIPITYQAILVRYHVIAIRYQKLGIEVLRHRRRRPRPPPSTLHTEPEPRHRQPHPLPSTVHIGARRQRPRPLSGARHRRPCPSSTPQPVSASSTPELVAGAAATTTQDPPPSTPHAGARRRRRLCDHAGLSAVHVTMLHAGACRRPRPPRWSSSPAAASSMPELGDGGCVSATGVSLVCAAPMVAYALVSEGGGPWIIRAWGQQASSIGAMPPWQWMRS</sequence>
<feature type="region of interest" description="Disordered" evidence="1">
    <location>
        <begin position="439"/>
        <end position="458"/>
    </location>
</feature>
<dbReference type="OMA" id="RCALRRC"/>
<reference evidence="2" key="2">
    <citation type="submission" date="2018-04" db="EMBL/GenBank/DDBJ databases">
        <title>OnivRS2 (Oryza nivara Reference Sequence Version 2).</title>
        <authorList>
            <person name="Zhang J."/>
            <person name="Kudrna D."/>
            <person name="Lee S."/>
            <person name="Talag J."/>
            <person name="Rajasekar S."/>
            <person name="Welchert J."/>
            <person name="Hsing Y.-I."/>
            <person name="Wing R.A."/>
        </authorList>
    </citation>
    <scope>NUCLEOTIDE SEQUENCE [LARGE SCALE GENOMIC DNA]</scope>
    <source>
        <strain evidence="2">SL10</strain>
    </source>
</reference>
<evidence type="ECO:0000313" key="3">
    <source>
        <dbReference type="Proteomes" id="UP000006591"/>
    </source>
</evidence>
<feature type="compositionally biased region" description="Polar residues" evidence="1">
    <location>
        <begin position="378"/>
        <end position="391"/>
    </location>
</feature>
<feature type="compositionally biased region" description="Basic and acidic residues" evidence="1">
    <location>
        <begin position="233"/>
        <end position="242"/>
    </location>
</feature>
<dbReference type="HOGENOM" id="CLU_040476_0_0_1"/>
<dbReference type="EnsemblPlants" id="ONIVA08G07980.1">
    <property type="protein sequence ID" value="ONIVA08G07980.1"/>
    <property type="gene ID" value="ONIVA08G07980"/>
</dbReference>
<proteinExistence type="predicted"/>
<protein>
    <submittedName>
        <fullName evidence="2">Uncharacterized protein</fullName>
    </submittedName>
</protein>
<feature type="compositionally biased region" description="Basic and acidic residues" evidence="1">
    <location>
        <begin position="204"/>
        <end position="216"/>
    </location>
</feature>
<name>A0A0E0I913_ORYNI</name>
<feature type="compositionally biased region" description="Low complexity" evidence="1">
    <location>
        <begin position="446"/>
        <end position="456"/>
    </location>
</feature>
<evidence type="ECO:0000256" key="1">
    <source>
        <dbReference type="SAM" id="MobiDB-lite"/>
    </source>
</evidence>
<feature type="region of interest" description="Disordered" evidence="1">
    <location>
        <begin position="201"/>
        <end position="242"/>
    </location>
</feature>
<keyword evidence="3" id="KW-1185">Reference proteome</keyword>